<dbReference type="GO" id="GO:0032259">
    <property type="term" value="P:methylation"/>
    <property type="evidence" value="ECO:0007669"/>
    <property type="project" value="UniProtKB-KW"/>
</dbReference>
<keyword evidence="1" id="KW-0489">Methyltransferase</keyword>
<evidence type="ECO:0000313" key="2">
    <source>
        <dbReference type="Proteomes" id="UP000285138"/>
    </source>
</evidence>
<dbReference type="AlphaFoldDB" id="A0A424YBU0"/>
<dbReference type="InterPro" id="IPR029063">
    <property type="entry name" value="SAM-dependent_MTases_sf"/>
</dbReference>
<evidence type="ECO:0000313" key="1">
    <source>
        <dbReference type="EMBL" id="RQD74576.1"/>
    </source>
</evidence>
<dbReference type="InterPro" id="IPR010719">
    <property type="entry name" value="MnmM_MeTrfase"/>
</dbReference>
<dbReference type="SUPFAM" id="SSF53335">
    <property type="entry name" value="S-adenosyl-L-methionine-dependent methyltransferases"/>
    <property type="match status" value="1"/>
</dbReference>
<comment type="caution">
    <text evidence="1">The sequence shown here is derived from an EMBL/GenBank/DDBJ whole genome shotgun (WGS) entry which is preliminary data.</text>
</comment>
<accession>A0A424YBU0</accession>
<dbReference type="PANTHER" id="PTHR35276">
    <property type="entry name" value="S-ADENOSYL-L-METHIONINE-DEPENDENT METHYLTRANSFERASES SUPERFAMILY PROTEIN"/>
    <property type="match status" value="1"/>
</dbReference>
<dbReference type="Proteomes" id="UP000285138">
    <property type="component" value="Unassembled WGS sequence"/>
</dbReference>
<dbReference type="GO" id="GO:0008168">
    <property type="term" value="F:methyltransferase activity"/>
    <property type="evidence" value="ECO:0007669"/>
    <property type="project" value="UniProtKB-KW"/>
</dbReference>
<reference evidence="1 2" key="1">
    <citation type="submission" date="2018-08" db="EMBL/GenBank/DDBJ databases">
        <title>The metabolism and importance of syntrophic acetate oxidation coupled to methane or sulfide production in haloalkaline environments.</title>
        <authorList>
            <person name="Timmers P.H.A."/>
            <person name="Vavourakis C.D."/>
            <person name="Sorokin D.Y."/>
            <person name="Sinninghe Damste J.S."/>
            <person name="Muyzer G."/>
            <person name="Stams A.J.M."/>
            <person name="Plugge C.M."/>
        </authorList>
    </citation>
    <scope>NUCLEOTIDE SEQUENCE [LARGE SCALE GENOMIC DNA]</scope>
    <source>
        <strain evidence="1">MSAO_Bac1</strain>
    </source>
</reference>
<name>A0A424YBU0_9FIRM</name>
<dbReference type="Gene3D" id="3.40.50.150">
    <property type="entry name" value="Vaccinia Virus protein VP39"/>
    <property type="match status" value="1"/>
</dbReference>
<keyword evidence="1" id="KW-0808">Transferase</keyword>
<gene>
    <name evidence="1" type="ORF">D5R97_07595</name>
</gene>
<dbReference type="Pfam" id="PF06962">
    <property type="entry name" value="rRNA_methylase"/>
    <property type="match status" value="1"/>
</dbReference>
<proteinExistence type="predicted"/>
<sequence>MKGLLKALDFSHGIIKGAVQDGDSVIDATAGNGHDTLFLARLVGEKGKVYSFDIQKEAIENTRKRLEEEDCLDQVQLIQDGHENLKAYVSENIAGVMFNLGYLPGSNHRVITRPENTLIALESSLELLIPGGLATLVVYTAHPGGVEEGTELEKYAKKLDPGIFNVLLYRFINREKAPFLIALEKK</sequence>
<dbReference type="EMBL" id="QZAA01000199">
    <property type="protein sequence ID" value="RQD74576.1"/>
    <property type="molecule type" value="Genomic_DNA"/>
</dbReference>
<dbReference type="PANTHER" id="PTHR35276:SF1">
    <property type="entry name" value="TRNA (MNM(5)S(2)U34)-METHYLTRANSFERASE, CHLOROPLASTIC"/>
    <property type="match status" value="1"/>
</dbReference>
<protein>
    <submittedName>
        <fullName evidence="1">Methyltransferase domain-containing protein</fullName>
    </submittedName>
</protein>
<organism evidence="1 2">
    <name type="scientific">Candidatus Syntrophonatronum acetioxidans</name>
    <dbReference type="NCBI Taxonomy" id="1795816"/>
    <lineage>
        <taxon>Bacteria</taxon>
        <taxon>Bacillati</taxon>
        <taxon>Bacillota</taxon>
        <taxon>Clostridia</taxon>
        <taxon>Eubacteriales</taxon>
        <taxon>Syntrophomonadaceae</taxon>
        <taxon>Candidatus Syntrophonatronum</taxon>
    </lineage>
</organism>